<evidence type="ECO:0000313" key="7">
    <source>
        <dbReference type="EMBL" id="TXD74771.1"/>
    </source>
</evidence>
<evidence type="ECO:0000256" key="5">
    <source>
        <dbReference type="ARBA" id="ARBA00023136"/>
    </source>
</evidence>
<keyword evidence="5 6" id="KW-0472">Membrane</keyword>
<feature type="transmembrane region" description="Helical" evidence="6">
    <location>
        <begin position="161"/>
        <end position="179"/>
    </location>
</feature>
<keyword evidence="3 6" id="KW-0812">Transmembrane</keyword>
<reference evidence="7 8" key="1">
    <citation type="submission" date="2019-08" db="EMBL/GenBank/DDBJ databases">
        <title>Genome of Aequorivita antarctica SW49 (type strain).</title>
        <authorList>
            <person name="Bowman J.P."/>
        </authorList>
    </citation>
    <scope>NUCLEOTIDE SEQUENCE [LARGE SCALE GENOMIC DNA]</scope>
    <source>
        <strain evidence="7 8">SW49</strain>
    </source>
</reference>
<gene>
    <name evidence="7" type="ORF">ESU54_00845</name>
</gene>
<comment type="caution">
    <text evidence="7">The sequence shown here is derived from an EMBL/GenBank/DDBJ whole genome shotgun (WGS) entry which is preliminary data.</text>
</comment>
<dbReference type="Proteomes" id="UP000321497">
    <property type="component" value="Unassembled WGS sequence"/>
</dbReference>
<organism evidence="7 8">
    <name type="scientific">Aequorivita antarctica</name>
    <dbReference type="NCBI Taxonomy" id="153266"/>
    <lineage>
        <taxon>Bacteria</taxon>
        <taxon>Pseudomonadati</taxon>
        <taxon>Bacteroidota</taxon>
        <taxon>Flavobacteriia</taxon>
        <taxon>Flavobacteriales</taxon>
        <taxon>Flavobacteriaceae</taxon>
        <taxon>Aequorivita</taxon>
    </lineage>
</organism>
<keyword evidence="8" id="KW-1185">Reference proteome</keyword>
<evidence type="ECO:0000256" key="6">
    <source>
        <dbReference type="SAM" id="Phobius"/>
    </source>
</evidence>
<dbReference type="PANTHER" id="PTHR30250">
    <property type="entry name" value="PST FAMILY PREDICTED COLANIC ACID TRANSPORTER"/>
    <property type="match status" value="1"/>
</dbReference>
<evidence type="ECO:0000256" key="4">
    <source>
        <dbReference type="ARBA" id="ARBA00022989"/>
    </source>
</evidence>
<feature type="transmembrane region" description="Helical" evidence="6">
    <location>
        <begin position="337"/>
        <end position="358"/>
    </location>
</feature>
<accession>A0A5C6Z5J4</accession>
<feature type="transmembrane region" description="Helical" evidence="6">
    <location>
        <begin position="185"/>
        <end position="204"/>
    </location>
</feature>
<dbReference type="InterPro" id="IPR050833">
    <property type="entry name" value="Poly_Biosynth_Transport"/>
</dbReference>
<evidence type="ECO:0000313" key="8">
    <source>
        <dbReference type="Proteomes" id="UP000321497"/>
    </source>
</evidence>
<feature type="transmembrane region" description="Helical" evidence="6">
    <location>
        <begin position="20"/>
        <end position="42"/>
    </location>
</feature>
<feature type="transmembrane region" description="Helical" evidence="6">
    <location>
        <begin position="92"/>
        <end position="115"/>
    </location>
</feature>
<comment type="subcellular location">
    <subcellularLocation>
        <location evidence="1">Cell membrane</location>
        <topology evidence="1">Multi-pass membrane protein</topology>
    </subcellularLocation>
</comment>
<protein>
    <submittedName>
        <fullName evidence="7">Oligosaccharide flippase family protein</fullName>
    </submittedName>
</protein>
<feature type="transmembrane region" description="Helical" evidence="6">
    <location>
        <begin position="308"/>
        <end position="331"/>
    </location>
</feature>
<dbReference type="GO" id="GO:0005886">
    <property type="term" value="C:plasma membrane"/>
    <property type="evidence" value="ECO:0007669"/>
    <property type="project" value="UniProtKB-SubCell"/>
</dbReference>
<evidence type="ECO:0000256" key="1">
    <source>
        <dbReference type="ARBA" id="ARBA00004651"/>
    </source>
</evidence>
<evidence type="ECO:0000256" key="2">
    <source>
        <dbReference type="ARBA" id="ARBA00022475"/>
    </source>
</evidence>
<feature type="transmembrane region" description="Helical" evidence="6">
    <location>
        <begin position="62"/>
        <end position="80"/>
    </location>
</feature>
<sequence length="424" mass="48199">MNLIVERLTLLFLKLKERGFFHLIISNYSVQFIVFGSSLLVAKIMSPTDVGIIKTIETFANMAIVLGGGGVIFAILKVIPEHKDNAIRRLSLIFSLKYATIFSLVVFVFFNLLAYSGFVSEDETLVYWFQQYSFLIVPSVLTMVLIRYYQAIDRFKRISTVVFYLKLLSAVFVLSFTYFFFIRGYVLSMVISTVLATLILLYDLRKELVDKTISERHIEIRQKIIGLSKTAFTAQVIDQLKLQSGFLIANYVILDREIFGFYAFALILTQGINIVASSVQQFIIPKMSETSGNLTLFFQKYKMFEKRFNIIAVAIFIGAQLFLPLAVSLVFGDKYDGAILILRIMLVGWLIEALYALKGVIFLSLGKMKYISYASFTIFLISVPVIYYLDVKYAAIGAACAYVFQNLVSLGVLHYFVHKVSKHS</sequence>
<name>A0A5C6Z5J4_9FLAO</name>
<feature type="transmembrane region" description="Helical" evidence="6">
    <location>
        <begin position="395"/>
        <end position="417"/>
    </location>
</feature>
<dbReference type="EMBL" id="VORT01000001">
    <property type="protein sequence ID" value="TXD74771.1"/>
    <property type="molecule type" value="Genomic_DNA"/>
</dbReference>
<feature type="transmembrane region" description="Helical" evidence="6">
    <location>
        <begin position="127"/>
        <end position="149"/>
    </location>
</feature>
<feature type="transmembrane region" description="Helical" evidence="6">
    <location>
        <begin position="370"/>
        <end position="389"/>
    </location>
</feature>
<dbReference type="Pfam" id="PF13440">
    <property type="entry name" value="Polysacc_synt_3"/>
    <property type="match status" value="1"/>
</dbReference>
<dbReference type="AlphaFoldDB" id="A0A5C6Z5J4"/>
<keyword evidence="4 6" id="KW-1133">Transmembrane helix</keyword>
<proteinExistence type="predicted"/>
<evidence type="ECO:0000256" key="3">
    <source>
        <dbReference type="ARBA" id="ARBA00022692"/>
    </source>
</evidence>
<dbReference type="PANTHER" id="PTHR30250:SF11">
    <property type="entry name" value="O-ANTIGEN TRANSPORTER-RELATED"/>
    <property type="match status" value="1"/>
</dbReference>
<keyword evidence="2" id="KW-1003">Cell membrane</keyword>